<dbReference type="EMBL" id="BAAARB010000011">
    <property type="protein sequence ID" value="GAA2382033.1"/>
    <property type="molecule type" value="Genomic_DNA"/>
</dbReference>
<feature type="transmembrane region" description="Helical" evidence="1">
    <location>
        <begin position="140"/>
        <end position="160"/>
    </location>
</feature>
<accession>A0ABP5UJD3</accession>
<dbReference type="RefSeq" id="WP_062366064.1">
    <property type="nucleotide sequence ID" value="NZ_BAAARB010000011.1"/>
</dbReference>
<reference evidence="3" key="1">
    <citation type="journal article" date="2019" name="Int. J. Syst. Evol. Microbiol.">
        <title>The Global Catalogue of Microorganisms (GCM) 10K type strain sequencing project: providing services to taxonomists for standard genome sequencing and annotation.</title>
        <authorList>
            <consortium name="The Broad Institute Genomics Platform"/>
            <consortium name="The Broad Institute Genome Sequencing Center for Infectious Disease"/>
            <person name="Wu L."/>
            <person name="Ma J."/>
        </authorList>
    </citation>
    <scope>NUCLEOTIDE SEQUENCE [LARGE SCALE GENOMIC DNA]</scope>
    <source>
        <strain evidence="3">JCM 16227</strain>
    </source>
</reference>
<keyword evidence="1" id="KW-0812">Transmembrane</keyword>
<dbReference type="InterPro" id="IPR021517">
    <property type="entry name" value="DUF3180"/>
</dbReference>
<keyword evidence="1" id="KW-1133">Transmembrane helix</keyword>
<evidence type="ECO:0000256" key="1">
    <source>
        <dbReference type="SAM" id="Phobius"/>
    </source>
</evidence>
<keyword evidence="1" id="KW-0472">Membrane</keyword>
<keyword evidence="3" id="KW-1185">Reference proteome</keyword>
<proteinExistence type="predicted"/>
<feature type="transmembrane region" description="Helical" evidence="1">
    <location>
        <begin position="31"/>
        <end position="50"/>
    </location>
</feature>
<feature type="transmembrane region" description="Helical" evidence="1">
    <location>
        <begin position="99"/>
        <end position="128"/>
    </location>
</feature>
<organism evidence="2 3">
    <name type="scientific">Gordonia cholesterolivorans</name>
    <dbReference type="NCBI Taxonomy" id="559625"/>
    <lineage>
        <taxon>Bacteria</taxon>
        <taxon>Bacillati</taxon>
        <taxon>Actinomycetota</taxon>
        <taxon>Actinomycetes</taxon>
        <taxon>Mycobacteriales</taxon>
        <taxon>Gordoniaceae</taxon>
        <taxon>Gordonia</taxon>
    </lineage>
</organism>
<protein>
    <submittedName>
        <fullName evidence="2">DUF3180 domain-containing protein</fullName>
    </submittedName>
</protein>
<dbReference type="Pfam" id="PF11377">
    <property type="entry name" value="DUF3180"/>
    <property type="match status" value="1"/>
</dbReference>
<comment type="caution">
    <text evidence="2">The sequence shown here is derived from an EMBL/GenBank/DDBJ whole genome shotgun (WGS) entry which is preliminary data.</text>
</comment>
<evidence type="ECO:0000313" key="3">
    <source>
        <dbReference type="Proteomes" id="UP001501170"/>
    </source>
</evidence>
<sequence length="186" mass="19330">MTLPTPLGPDPSHSDDDGERHKLGFTRIRDLVLVAVVAGVALWILIHYNYGAFPSLPWPSGISLYVLAALEGVIGFVVRKRVAEKEVGPAKGQLHPINAARLVALAKASAILGAVATGGWTGILVFLLQNGILEAARADRVGAIVGLVGGVVLVAAALWLEHCCRAPDDPSADNAETTPDSPPAPA</sequence>
<gene>
    <name evidence="2" type="ORF">GCM10009855_22690</name>
</gene>
<evidence type="ECO:0000313" key="2">
    <source>
        <dbReference type="EMBL" id="GAA2382033.1"/>
    </source>
</evidence>
<name>A0ABP5UJD3_9ACTN</name>
<dbReference type="Proteomes" id="UP001501170">
    <property type="component" value="Unassembled WGS sequence"/>
</dbReference>